<keyword evidence="1" id="KW-0812">Transmembrane</keyword>
<evidence type="ECO:0000313" key="2">
    <source>
        <dbReference type="EMBL" id="MBD9356843.1"/>
    </source>
</evidence>
<dbReference type="Pfam" id="PF19069">
    <property type="entry name" value="DUF5765"/>
    <property type="match status" value="1"/>
</dbReference>
<keyword evidence="1" id="KW-1133">Transmembrane helix</keyword>
<comment type="caution">
    <text evidence="2">The sequence shown here is derived from an EMBL/GenBank/DDBJ whole genome shotgun (WGS) entry which is preliminary data.</text>
</comment>
<feature type="transmembrane region" description="Helical" evidence="1">
    <location>
        <begin position="62"/>
        <end position="85"/>
    </location>
</feature>
<proteinExistence type="predicted"/>
<dbReference type="EMBL" id="JACXSS010000001">
    <property type="protein sequence ID" value="MBD9356843.1"/>
    <property type="molecule type" value="Genomic_DNA"/>
</dbReference>
<evidence type="ECO:0000256" key="1">
    <source>
        <dbReference type="SAM" id="Phobius"/>
    </source>
</evidence>
<accession>A0ABR9D3J5</accession>
<feature type="transmembrane region" description="Helical" evidence="1">
    <location>
        <begin position="137"/>
        <end position="159"/>
    </location>
</feature>
<feature type="transmembrane region" description="Helical" evidence="1">
    <location>
        <begin position="30"/>
        <end position="50"/>
    </location>
</feature>
<sequence>MCWSGEASAALAVTGFASTAFFYRRGESKVLCLALAYFSLMELLQAYTYSVIDQCLNPNNQVATFLGYMHIAFQPFFVNAVTMHFVPEPIRKRIGPLVYGLCFTAATVFMMRIYPFQWASFCFDHYYQFLPGTNIKFTMPFCGTEICSTSGQWHIAWAIPASGSIQMANSYVYAAFLLPLLYGSWKLVLYHLTTGPLLAYLSTNNMNEWAAVWCLYSIGLLLLLIKTPVRQYLHVSDWYGCRYPQFLSESGKPLI</sequence>
<feature type="transmembrane region" description="Helical" evidence="1">
    <location>
        <begin position="171"/>
        <end position="189"/>
    </location>
</feature>
<reference evidence="2 3" key="1">
    <citation type="submission" date="2020-09" db="EMBL/GenBank/DDBJ databases">
        <title>Methylomonas albis sp. nov. and Methylomonas fluvii sp. nov.: Two cold-adapted methanotrophs from the River Elbe and an amended description of Methylovulum psychrotolerans strain Eb1.</title>
        <authorList>
            <person name="Bussmann I.K."/>
            <person name="Klings K.-W."/>
            <person name="Warnstedt J."/>
            <person name="Hoppert M."/>
            <person name="Saborowski A."/>
            <person name="Horn F."/>
            <person name="Liebner S."/>
        </authorList>
    </citation>
    <scope>NUCLEOTIDE SEQUENCE [LARGE SCALE GENOMIC DNA]</scope>
    <source>
        <strain evidence="2 3">EbA</strain>
    </source>
</reference>
<name>A0ABR9D3J5_9GAMM</name>
<feature type="transmembrane region" description="Helical" evidence="1">
    <location>
        <begin position="97"/>
        <end position="117"/>
    </location>
</feature>
<keyword evidence="3" id="KW-1185">Reference proteome</keyword>
<gene>
    <name evidence="2" type="ORF">IE877_13305</name>
</gene>
<dbReference type="InterPro" id="IPR043912">
    <property type="entry name" value="DUF5765"/>
</dbReference>
<dbReference type="Proteomes" id="UP000652176">
    <property type="component" value="Unassembled WGS sequence"/>
</dbReference>
<dbReference type="RefSeq" id="WP_192375161.1">
    <property type="nucleotide sequence ID" value="NZ_CAJHIV010000001.1"/>
</dbReference>
<evidence type="ECO:0000313" key="3">
    <source>
        <dbReference type="Proteomes" id="UP000652176"/>
    </source>
</evidence>
<protein>
    <submittedName>
        <fullName evidence="2">Uncharacterized protein</fullName>
    </submittedName>
</protein>
<feature type="transmembrane region" description="Helical" evidence="1">
    <location>
        <begin position="209"/>
        <end position="225"/>
    </location>
</feature>
<organism evidence="2 3">
    <name type="scientific">Methylomonas albis</name>
    <dbReference type="NCBI Taxonomy" id="1854563"/>
    <lineage>
        <taxon>Bacteria</taxon>
        <taxon>Pseudomonadati</taxon>
        <taxon>Pseudomonadota</taxon>
        <taxon>Gammaproteobacteria</taxon>
        <taxon>Methylococcales</taxon>
        <taxon>Methylococcaceae</taxon>
        <taxon>Methylomonas</taxon>
    </lineage>
</organism>
<feature type="transmembrane region" description="Helical" evidence="1">
    <location>
        <begin position="6"/>
        <end position="23"/>
    </location>
</feature>
<keyword evidence="1" id="KW-0472">Membrane</keyword>